<name>A0ACD1DTJ0_9BACT</name>
<accession>A0ACD1DTJ0</accession>
<reference evidence="1" key="1">
    <citation type="submission" date="2021-05" db="EMBL/GenBank/DDBJ databases">
        <title>An isolated secondary fermenter in methanogenic hydrocarbon-degrading communities.</title>
        <authorList>
            <person name="Liu Y.-F."/>
            <person name="Liu Z.-l."/>
        </authorList>
    </citation>
    <scope>NUCLEOTIDE SEQUENCE</scope>
    <source>
        <strain evidence="1">L-13</strain>
    </source>
</reference>
<keyword evidence="2" id="KW-1185">Reference proteome</keyword>
<keyword evidence="1" id="KW-0378">Hydrolase</keyword>
<gene>
    <name evidence="1" type="primary">brxL</name>
    <name evidence="1" type="ORF">KIH16_09940</name>
</gene>
<protein>
    <submittedName>
        <fullName evidence="1">Protease Lon-related BREX system protein BrxL</fullName>
    </submittedName>
</protein>
<evidence type="ECO:0000313" key="2">
    <source>
        <dbReference type="Proteomes" id="UP000682204"/>
    </source>
</evidence>
<keyword evidence="1" id="KW-0645">Protease</keyword>
<evidence type="ECO:0000313" key="1">
    <source>
        <dbReference type="EMBL" id="QVL35505.1"/>
    </source>
</evidence>
<dbReference type="Proteomes" id="UP000682204">
    <property type="component" value="Chromosome"/>
</dbReference>
<sequence length="676" mass="76022">MQQDDLDKKATGVFAGKVVRKDLLHQIKGGENVPSYVLEYLLGKYCASDNDEEIRIGVDAVKETLTTNYFRHDEANKAQSMVEQKGRHRFIDRVEVRFLPSENKYWASMDHFGYAKIHIAEEFYRRYERLLEGGIWAIIDVEFRMSEEGKKDSPFHIVDLKPIQLARFDLDEYLDGRRAMSRDEWIDLLLRSVGLEPFRMENRLKILLLTRLIPFVEKNYNFIELGPRGTGKSYAFSEMSPYCMLLSGGKASTANLFYNNARRQVGLVGHWDVVAFDEVGGMKITDPDAVQIMKDYMANGRFSRGVTQVLADASLVFIGNLNQPVESLVQNSATDLFQPLPREFDLALLDRMHFYLPGWEVPKNSKDILTVHYGFVTDYLAEAFRALRKQNRFDEAERVFRFGSHVEGRDATAAKKTVSGLLKIVHPGGGWTKEELTEYVELAMEGRRRVKEQLKKRGSFEFYKTSFSYIDLENDTERSVGVPEQGGAGVISQDPLPPGTVYTAGVDSEAKVALFRLEVTLTAGTGKLRTPTGLDKSLKESLNRAFSYLQNVKDKLGLTQMLAQKDVYAEAVDLSGGRIECPCGVAFFAAMISVVRNRHVQAGTVILGDLTIQGNIKGPASITEPLQLSLEAGALRVLVPISNKAQFAGLPEDVIERLDVVFYGDVDRAVLKTLEV</sequence>
<organism evidence="1 2">
    <name type="scientific">Aminirod propionatiphilus</name>
    <dbReference type="NCBI Taxonomy" id="3415223"/>
    <lineage>
        <taxon>Bacteria</taxon>
        <taxon>Thermotogati</taxon>
        <taxon>Synergistota</taxon>
        <taxon>Synergistia</taxon>
        <taxon>Synergistales</taxon>
        <taxon>Aminiphilaceae</taxon>
        <taxon>Aminirod</taxon>
    </lineage>
</organism>
<proteinExistence type="predicted"/>
<dbReference type="EMBL" id="CP074691">
    <property type="protein sequence ID" value="QVL35505.1"/>
    <property type="molecule type" value="Genomic_DNA"/>
</dbReference>